<sequence length="112" mass="12765">MKQTNQTRTPLKCAIPVMQLRNQQSQQSLTANMQVNKPPPINRVEDKISSQAQVKTGVHYKNFGANFDEQKIENAKLATLRQLPIQSINDSQHLSVASWFIDIKDNLELSFE</sequence>
<gene>
    <name evidence="2" type="ORF">HINF_LOCUS4171</name>
    <name evidence="1" type="ORF">HINF_LOCUS50087</name>
</gene>
<proteinExistence type="predicted"/>
<accession>A0AA86URW3</accession>
<name>A0AA86URW3_9EUKA</name>
<keyword evidence="3" id="KW-1185">Reference proteome</keyword>
<reference evidence="2 3" key="2">
    <citation type="submission" date="2024-07" db="EMBL/GenBank/DDBJ databases">
        <authorList>
            <person name="Akdeniz Z."/>
        </authorList>
    </citation>
    <scope>NUCLEOTIDE SEQUENCE [LARGE SCALE GENOMIC DNA]</scope>
</reference>
<dbReference type="Proteomes" id="UP001642409">
    <property type="component" value="Unassembled WGS sequence"/>
</dbReference>
<dbReference type="EMBL" id="CATOUU010000952">
    <property type="protein sequence ID" value="CAI9962442.1"/>
    <property type="molecule type" value="Genomic_DNA"/>
</dbReference>
<comment type="caution">
    <text evidence="1">The sequence shown here is derived from an EMBL/GenBank/DDBJ whole genome shotgun (WGS) entry which is preliminary data.</text>
</comment>
<reference evidence="1" key="1">
    <citation type="submission" date="2023-06" db="EMBL/GenBank/DDBJ databases">
        <authorList>
            <person name="Kurt Z."/>
        </authorList>
    </citation>
    <scope>NUCLEOTIDE SEQUENCE</scope>
</reference>
<evidence type="ECO:0000313" key="2">
    <source>
        <dbReference type="EMBL" id="CAL5977148.1"/>
    </source>
</evidence>
<protein>
    <submittedName>
        <fullName evidence="2">Hypothetical_protein</fullName>
    </submittedName>
</protein>
<evidence type="ECO:0000313" key="3">
    <source>
        <dbReference type="Proteomes" id="UP001642409"/>
    </source>
</evidence>
<dbReference type="AlphaFoldDB" id="A0AA86URW3"/>
<dbReference type="EMBL" id="CAXDID020000007">
    <property type="protein sequence ID" value="CAL5977148.1"/>
    <property type="molecule type" value="Genomic_DNA"/>
</dbReference>
<organism evidence="1">
    <name type="scientific">Hexamita inflata</name>
    <dbReference type="NCBI Taxonomy" id="28002"/>
    <lineage>
        <taxon>Eukaryota</taxon>
        <taxon>Metamonada</taxon>
        <taxon>Diplomonadida</taxon>
        <taxon>Hexamitidae</taxon>
        <taxon>Hexamitinae</taxon>
        <taxon>Hexamita</taxon>
    </lineage>
</organism>
<evidence type="ECO:0000313" key="1">
    <source>
        <dbReference type="EMBL" id="CAI9962442.1"/>
    </source>
</evidence>